<accession>A0A378TFH1</accession>
<dbReference type="EMBL" id="UGQT01000001">
    <property type="protein sequence ID" value="STZ59548.1"/>
    <property type="molecule type" value="Genomic_DNA"/>
</dbReference>
<gene>
    <name evidence="2" type="ORF">NCTC10821_03082</name>
</gene>
<protein>
    <submittedName>
        <fullName evidence="2">Uncharacterized protein</fullName>
    </submittedName>
</protein>
<name>A0A378TFH1_9MYCO</name>
<sequence length="322" mass="36142">MTLFGGYNAPTPPVRDEPDPATPRGTLVGDVRDALAALPVHFSSQTFIEGLEAGDLFSLNSMLGGSIEIQVVETLNRLRAVWDPDGAWAEYKFVRSAQTFPDVRLVTNNATLIAAGHGVAMGIELKGWYLLSREAEPSFRYAVNREVCDVHDLLVVVPWHLKNVLSGHPVVYRPFVESARHAADMRNHYWSVGRRAKDALSGHEKSDDYYAITPPPDPRPYPLPKTNITDKAKQDSGGNFGRVARAEGLIDGYVTEILAERVAGIEAGHWVRFFKTYAESAEREELNAKIIRQIARYRQTQRLDTDELESLLREWVNRLPDY</sequence>
<dbReference type="RefSeq" id="WP_115279016.1">
    <property type="nucleotide sequence ID" value="NZ_AP022600.1"/>
</dbReference>
<evidence type="ECO:0000313" key="3">
    <source>
        <dbReference type="Proteomes" id="UP000254978"/>
    </source>
</evidence>
<dbReference type="OrthoDB" id="3078290at2"/>
<feature type="region of interest" description="Disordered" evidence="1">
    <location>
        <begin position="1"/>
        <end position="22"/>
    </location>
</feature>
<evidence type="ECO:0000256" key="1">
    <source>
        <dbReference type="SAM" id="MobiDB-lite"/>
    </source>
</evidence>
<dbReference type="Proteomes" id="UP000254978">
    <property type="component" value="Unassembled WGS sequence"/>
</dbReference>
<reference evidence="2 3" key="1">
    <citation type="submission" date="2018-06" db="EMBL/GenBank/DDBJ databases">
        <authorList>
            <consortium name="Pathogen Informatics"/>
            <person name="Doyle S."/>
        </authorList>
    </citation>
    <scope>NUCLEOTIDE SEQUENCE [LARGE SCALE GENOMIC DNA]</scope>
    <source>
        <strain evidence="2 3">NCTC10821</strain>
    </source>
</reference>
<keyword evidence="3" id="KW-1185">Reference proteome</keyword>
<proteinExistence type="predicted"/>
<dbReference type="AlphaFoldDB" id="A0A378TFH1"/>
<evidence type="ECO:0000313" key="2">
    <source>
        <dbReference type="EMBL" id="STZ59548.1"/>
    </source>
</evidence>
<organism evidence="2 3">
    <name type="scientific">Mycolicibacterium tokaiense</name>
    <dbReference type="NCBI Taxonomy" id="39695"/>
    <lineage>
        <taxon>Bacteria</taxon>
        <taxon>Bacillati</taxon>
        <taxon>Actinomycetota</taxon>
        <taxon>Actinomycetes</taxon>
        <taxon>Mycobacteriales</taxon>
        <taxon>Mycobacteriaceae</taxon>
        <taxon>Mycolicibacterium</taxon>
    </lineage>
</organism>